<accession>A0ABP0I6E0</accession>
<keyword evidence="1" id="KW-0472">Membrane</keyword>
<proteinExistence type="predicted"/>
<evidence type="ECO:0000313" key="4">
    <source>
        <dbReference type="Proteomes" id="UP001642484"/>
    </source>
</evidence>
<keyword evidence="4" id="KW-1185">Reference proteome</keyword>
<dbReference type="Proteomes" id="UP001642484">
    <property type="component" value="Unassembled WGS sequence"/>
</dbReference>
<feature type="signal peptide" evidence="2">
    <location>
        <begin position="1"/>
        <end position="23"/>
    </location>
</feature>
<protein>
    <submittedName>
        <fullName evidence="3">Uncharacterized protein</fullName>
    </submittedName>
</protein>
<evidence type="ECO:0000256" key="2">
    <source>
        <dbReference type="SAM" id="SignalP"/>
    </source>
</evidence>
<evidence type="ECO:0000256" key="1">
    <source>
        <dbReference type="SAM" id="Phobius"/>
    </source>
</evidence>
<feature type="transmembrane region" description="Helical" evidence="1">
    <location>
        <begin position="598"/>
        <end position="623"/>
    </location>
</feature>
<dbReference type="EMBL" id="CAXAMN010002180">
    <property type="protein sequence ID" value="CAK8998145.1"/>
    <property type="molecule type" value="Genomic_DNA"/>
</dbReference>
<feature type="chain" id="PRO_5047004072" evidence="2">
    <location>
        <begin position="24"/>
        <end position="884"/>
    </location>
</feature>
<sequence>MGRATRVALGLLQVAALSRCVFGADTLACEATGSEDWPAVHRQLLRLLDGQVGANVLGAELDRVSESLRAAQKESDQNNQSNEHLDCLPGRISLDLLLLLTHPGPFDGIWNEEGLLDLNWRRFPWPTVVRSGWPVFRLLRLLQKRAQAQAEAAAVPGCEDTEDSFEATLLKHVRHQKVHEAILGASVGFLLNPSDRCPLSTAAAYLASAWVRFPVYDEETEDILGLAEESVRNLSLASILVTDHGLLAMLDDVAGSYQAFLIDSGALYVDMRQQEDENVVDYTRHMMSAASRAHEDEKQCELQAQTPLGRCNGFAALGSALSPWRSRGVAQEDTVRALQATEKDGSPQALLFRLVEHDATSAELRLLTTDEVMRDFEPLVECLAQILVPILAAMLDMPRLEFVVALEEMKKPQAPLLAGRRQDVPPPLFCFCQGQKRGAFKGIPLPALCPEFRPTCTHKEEAMSEEEQLCYIFRLLSGFSELLRYVPPGHAAEEQAWTLDDLSVTAGVSVKRAWPVVGGDPALEESVLHCAKPLGADAERKTLAGHTARRRAAATQHRRTASTTVRPPRGAVDRASWRFQPRRRPGELGGRASRLRTAFWAVLLELHWALAVILGLILIAGLIRSYRILKQTQHLTVVRHAPEGMRIVECGNCRTPQYVSAHGRIFICCTCHCANRIPLEIGRSEELIVPEGPLKKFEFKKGGENYWQEGSEMFEQDKEAEARVALKNQRRNAHVVKPLWLGTRLGEPRASGMTAKDLPDRDHWEALLTTNWQNLIDAPASVKADFRCIEIATKQTWKALRYAAEELRDDPVFVLPMVESCWWALECLGDNARRDEEVAAAALKQSSLAFECLPPEMREDLITLQEAVRREPDEHRGGWGSMNT</sequence>
<gene>
    <name evidence="3" type="ORF">CCMP2556_LOCUS5136</name>
</gene>
<keyword evidence="1" id="KW-1133">Transmembrane helix</keyword>
<keyword evidence="2" id="KW-0732">Signal</keyword>
<evidence type="ECO:0000313" key="3">
    <source>
        <dbReference type="EMBL" id="CAK8998145.1"/>
    </source>
</evidence>
<name>A0ABP0I6E0_9DINO</name>
<comment type="caution">
    <text evidence="3">The sequence shown here is derived from an EMBL/GenBank/DDBJ whole genome shotgun (WGS) entry which is preliminary data.</text>
</comment>
<keyword evidence="1" id="KW-0812">Transmembrane</keyword>
<reference evidence="3 4" key="1">
    <citation type="submission" date="2024-02" db="EMBL/GenBank/DDBJ databases">
        <authorList>
            <person name="Chen Y."/>
            <person name="Shah S."/>
            <person name="Dougan E. K."/>
            <person name="Thang M."/>
            <person name="Chan C."/>
        </authorList>
    </citation>
    <scope>NUCLEOTIDE SEQUENCE [LARGE SCALE GENOMIC DNA]</scope>
</reference>
<organism evidence="3 4">
    <name type="scientific">Durusdinium trenchii</name>
    <dbReference type="NCBI Taxonomy" id="1381693"/>
    <lineage>
        <taxon>Eukaryota</taxon>
        <taxon>Sar</taxon>
        <taxon>Alveolata</taxon>
        <taxon>Dinophyceae</taxon>
        <taxon>Suessiales</taxon>
        <taxon>Symbiodiniaceae</taxon>
        <taxon>Durusdinium</taxon>
    </lineage>
</organism>